<dbReference type="SUPFAM" id="SSF118215">
    <property type="entry name" value="Proton glutamate symport protein"/>
    <property type="match status" value="1"/>
</dbReference>
<feature type="transmembrane region" description="Helical" evidence="9">
    <location>
        <begin position="391"/>
        <end position="419"/>
    </location>
</feature>
<evidence type="ECO:0000256" key="1">
    <source>
        <dbReference type="ARBA" id="ARBA00004141"/>
    </source>
</evidence>
<evidence type="ECO:0000256" key="2">
    <source>
        <dbReference type="ARBA" id="ARBA00006148"/>
    </source>
</evidence>
<dbReference type="PANTHER" id="PTHR11958">
    <property type="entry name" value="SODIUM/DICARBOXYLATE SYMPORTER-RELATED"/>
    <property type="match status" value="1"/>
</dbReference>
<name>A0AA36H4C2_CYLNA</name>
<feature type="transmembrane region" description="Helical" evidence="9">
    <location>
        <begin position="282"/>
        <end position="304"/>
    </location>
</feature>
<protein>
    <recommendedName>
        <fullName evidence="9">Amino acid transporter</fullName>
    </recommendedName>
</protein>
<dbReference type="GO" id="GO:0015175">
    <property type="term" value="F:neutral L-amino acid transmembrane transporter activity"/>
    <property type="evidence" value="ECO:0007669"/>
    <property type="project" value="TreeGrafter"/>
</dbReference>
<dbReference type="InterPro" id="IPR050746">
    <property type="entry name" value="DAACS"/>
</dbReference>
<keyword evidence="3 9" id="KW-0813">Transport</keyword>
<dbReference type="GO" id="GO:0015501">
    <property type="term" value="F:glutamate:sodium symporter activity"/>
    <property type="evidence" value="ECO:0007669"/>
    <property type="project" value="TreeGrafter"/>
</dbReference>
<accession>A0AA36H4C2</accession>
<keyword evidence="8" id="KW-0325">Glycoprotein</keyword>
<dbReference type="PANTHER" id="PTHR11958:SF17">
    <property type="entry name" value="AMINO ACID TRANSPORTER"/>
    <property type="match status" value="1"/>
</dbReference>
<keyword evidence="6 9" id="KW-1133">Transmembrane helix</keyword>
<evidence type="ECO:0000256" key="6">
    <source>
        <dbReference type="ARBA" id="ARBA00022989"/>
    </source>
</evidence>
<evidence type="ECO:0000256" key="4">
    <source>
        <dbReference type="ARBA" id="ARBA00022692"/>
    </source>
</evidence>
<dbReference type="GO" id="GO:0005313">
    <property type="term" value="F:L-glutamate transmembrane transporter activity"/>
    <property type="evidence" value="ECO:0007669"/>
    <property type="project" value="TreeGrafter"/>
</dbReference>
<dbReference type="Pfam" id="PF00375">
    <property type="entry name" value="SDF"/>
    <property type="match status" value="1"/>
</dbReference>
<keyword evidence="5 9" id="KW-0769">Symport</keyword>
<organism evidence="10 11">
    <name type="scientific">Cylicocyclus nassatus</name>
    <name type="common">Nematode worm</name>
    <dbReference type="NCBI Taxonomy" id="53992"/>
    <lineage>
        <taxon>Eukaryota</taxon>
        <taxon>Metazoa</taxon>
        <taxon>Ecdysozoa</taxon>
        <taxon>Nematoda</taxon>
        <taxon>Chromadorea</taxon>
        <taxon>Rhabditida</taxon>
        <taxon>Rhabditina</taxon>
        <taxon>Rhabditomorpha</taxon>
        <taxon>Strongyloidea</taxon>
        <taxon>Strongylidae</taxon>
        <taxon>Cylicocyclus</taxon>
    </lineage>
</organism>
<evidence type="ECO:0000256" key="7">
    <source>
        <dbReference type="ARBA" id="ARBA00023136"/>
    </source>
</evidence>
<evidence type="ECO:0000313" key="10">
    <source>
        <dbReference type="EMBL" id="CAJ0603804.1"/>
    </source>
</evidence>
<dbReference type="InterPro" id="IPR001991">
    <property type="entry name" value="Na-dicarboxylate_symporter"/>
</dbReference>
<feature type="transmembrane region" description="Helical" evidence="9">
    <location>
        <begin position="246"/>
        <end position="267"/>
    </location>
</feature>
<comment type="caution">
    <text evidence="10">The sequence shown here is derived from an EMBL/GenBank/DDBJ whole genome shotgun (WGS) entry which is preliminary data.</text>
</comment>
<dbReference type="GO" id="GO:0005886">
    <property type="term" value="C:plasma membrane"/>
    <property type="evidence" value="ECO:0007669"/>
    <property type="project" value="TreeGrafter"/>
</dbReference>
<evidence type="ECO:0000313" key="11">
    <source>
        <dbReference type="Proteomes" id="UP001176961"/>
    </source>
</evidence>
<dbReference type="EMBL" id="CATQJL010000305">
    <property type="protein sequence ID" value="CAJ0603804.1"/>
    <property type="molecule type" value="Genomic_DNA"/>
</dbReference>
<evidence type="ECO:0000256" key="8">
    <source>
        <dbReference type="ARBA" id="ARBA00023180"/>
    </source>
</evidence>
<keyword evidence="7 9" id="KW-0472">Membrane</keyword>
<dbReference type="PRINTS" id="PR00173">
    <property type="entry name" value="EDTRNSPORT"/>
</dbReference>
<evidence type="ECO:0000256" key="5">
    <source>
        <dbReference type="ARBA" id="ARBA00022847"/>
    </source>
</evidence>
<gene>
    <name evidence="10" type="ORF">CYNAS_LOCUS15787</name>
</gene>
<evidence type="ECO:0000256" key="9">
    <source>
        <dbReference type="RuleBase" id="RU361216"/>
    </source>
</evidence>
<dbReference type="InterPro" id="IPR036458">
    <property type="entry name" value="Na:dicarbo_symporter_sf"/>
</dbReference>
<dbReference type="InterPro" id="IPR018107">
    <property type="entry name" value="Na-dicarboxylate_symporter_CS"/>
</dbReference>
<keyword evidence="4 9" id="KW-0812">Transmembrane</keyword>
<evidence type="ECO:0000256" key="3">
    <source>
        <dbReference type="ARBA" id="ARBA00022448"/>
    </source>
</evidence>
<dbReference type="Gene3D" id="1.10.3860.10">
    <property type="entry name" value="Sodium:dicarboxylate symporter"/>
    <property type="match status" value="1"/>
</dbReference>
<keyword evidence="11" id="KW-1185">Reference proteome</keyword>
<sequence length="484" mass="52929">MRFRRLCRCKDYDPLVSYTLNRGETMLRTFVRNNRLFLAIGLSVVLGIGSGLAGRTLSLSENAVSLVQFPGEIFMRLLKLMILPLVVTSLISALAQMDVKNCKRMGLITLLYYLFTLFLATALGIFLVLAIHPGDSRLKTTKEVVKTNKISALDTVLDLIRNMFPENLVQATFERSQTVYIRKVVSADGNRSAEVVTKMVGDQRGINIIGIIVFCVGFGVVVSHYSEKIPVVVNFFVAMDKIIMKLMLSAMWFAPIGITSLICGSLLELDDISLAVTAMTKFTLTVLIGLFIHSFITIPVLYVLLTRKNPVNIFKYIMEGGMAALGTSSSGAALPLSIRGMEQLGGLDERVSRFVLPLGANINMDGCALYEAVAVIFIAQVNNVHLSAAQIVTVSFTATIASLGLNAVPVGLVSIFMILNTVGLPSTEVPLLFAVDWMLDRIRTSLNVFGDGFAATVVEMALQKRLKEVPTNTRDNKRLDGIDA</sequence>
<comment type="similarity">
    <text evidence="2 9">Belongs to the dicarboxylate/amino acid:cation symporter (DAACS) (TC 2.A.23) family.</text>
</comment>
<dbReference type="AlphaFoldDB" id="A0AA36H4C2"/>
<feature type="transmembrane region" description="Helical" evidence="9">
    <location>
        <begin position="36"/>
        <end position="53"/>
    </location>
</feature>
<reference evidence="10" key="1">
    <citation type="submission" date="2023-07" db="EMBL/GenBank/DDBJ databases">
        <authorList>
            <consortium name="CYATHOMIX"/>
        </authorList>
    </citation>
    <scope>NUCLEOTIDE SEQUENCE</scope>
    <source>
        <strain evidence="10">N/A</strain>
    </source>
</reference>
<feature type="transmembrane region" description="Helical" evidence="9">
    <location>
        <begin position="205"/>
        <end position="225"/>
    </location>
</feature>
<dbReference type="PROSITE" id="PS00713">
    <property type="entry name" value="NA_DICARBOXYL_SYMP_1"/>
    <property type="match status" value="1"/>
</dbReference>
<dbReference type="Proteomes" id="UP001176961">
    <property type="component" value="Unassembled WGS sequence"/>
</dbReference>
<proteinExistence type="inferred from homology"/>
<feature type="transmembrane region" description="Helical" evidence="9">
    <location>
        <begin position="107"/>
        <end position="131"/>
    </location>
</feature>
<feature type="transmembrane region" description="Helical" evidence="9">
    <location>
        <begin position="73"/>
        <end position="95"/>
    </location>
</feature>
<comment type="subcellular location">
    <subcellularLocation>
        <location evidence="1 9">Membrane</location>
        <topology evidence="1 9">Multi-pass membrane protein</topology>
    </subcellularLocation>
</comment>